<feature type="region of interest" description="Disordered" evidence="6">
    <location>
        <begin position="1"/>
        <end position="37"/>
    </location>
</feature>
<dbReference type="EMBL" id="BAAAQW010000003">
    <property type="protein sequence ID" value="GAA2197580.1"/>
    <property type="molecule type" value="Genomic_DNA"/>
</dbReference>
<dbReference type="SUPFAM" id="SSF46458">
    <property type="entry name" value="Globin-like"/>
    <property type="match status" value="1"/>
</dbReference>
<accession>A0ABP5ND75</accession>
<keyword evidence="3" id="KW-0479">Metal-binding</keyword>
<dbReference type="Proteomes" id="UP001500432">
    <property type="component" value="Unassembled WGS sequence"/>
</dbReference>
<keyword evidence="1" id="KW-0813">Transport</keyword>
<evidence type="ECO:0000256" key="1">
    <source>
        <dbReference type="ARBA" id="ARBA00022448"/>
    </source>
</evidence>
<keyword evidence="4" id="KW-0408">Iron</keyword>
<protein>
    <submittedName>
        <fullName evidence="7">Globin</fullName>
    </submittedName>
</protein>
<comment type="similarity">
    <text evidence="5">Belongs to the truncated hemoglobin family. Group II subfamily.</text>
</comment>
<evidence type="ECO:0000256" key="2">
    <source>
        <dbReference type="ARBA" id="ARBA00022617"/>
    </source>
</evidence>
<evidence type="ECO:0000313" key="8">
    <source>
        <dbReference type="Proteomes" id="UP001500432"/>
    </source>
</evidence>
<dbReference type="Gene3D" id="1.10.490.10">
    <property type="entry name" value="Globins"/>
    <property type="match status" value="1"/>
</dbReference>
<keyword evidence="8" id="KW-1185">Reference proteome</keyword>
<gene>
    <name evidence="7" type="ORF">GCM10009849_06990</name>
</gene>
<dbReference type="InterPro" id="IPR012292">
    <property type="entry name" value="Globin/Proto"/>
</dbReference>
<evidence type="ECO:0000256" key="4">
    <source>
        <dbReference type="ARBA" id="ARBA00023004"/>
    </source>
</evidence>
<dbReference type="InterPro" id="IPR044203">
    <property type="entry name" value="GlbO/GLB3-like"/>
</dbReference>
<keyword evidence="2" id="KW-0349">Heme</keyword>
<evidence type="ECO:0000256" key="6">
    <source>
        <dbReference type="SAM" id="MobiDB-lite"/>
    </source>
</evidence>
<dbReference type="InterPro" id="IPR001486">
    <property type="entry name" value="Hemoglobin_trunc"/>
</dbReference>
<sequence length="169" mass="18943">MVRRASGPAAPPRTATEGSVRVSEMTTPGVPGEGRPDLLRGGVPAASFFDQIGGHETFVRLVDVFYQGVAEDPVLRPMYPEEDLEPAKRRLTMFLEQYWGGPGTYSAERGHPRLRMRHMPYKVNPEARDRWLAHMRTGVDALGLPPLQEATLWDYLERAAHSLVNSFED</sequence>
<evidence type="ECO:0000256" key="5">
    <source>
        <dbReference type="ARBA" id="ARBA00034496"/>
    </source>
</evidence>
<dbReference type="Pfam" id="PF01152">
    <property type="entry name" value="Bac_globin"/>
    <property type="match status" value="1"/>
</dbReference>
<dbReference type="PANTHER" id="PTHR47366:SF1">
    <property type="entry name" value="TWO-ON-TWO HEMOGLOBIN-3"/>
    <property type="match status" value="1"/>
</dbReference>
<proteinExistence type="inferred from homology"/>
<reference evidence="8" key="1">
    <citation type="journal article" date="2019" name="Int. J. Syst. Evol. Microbiol.">
        <title>The Global Catalogue of Microorganisms (GCM) 10K type strain sequencing project: providing services to taxonomists for standard genome sequencing and annotation.</title>
        <authorList>
            <consortium name="The Broad Institute Genomics Platform"/>
            <consortium name="The Broad Institute Genome Sequencing Center for Infectious Disease"/>
            <person name="Wu L."/>
            <person name="Ma J."/>
        </authorList>
    </citation>
    <scope>NUCLEOTIDE SEQUENCE [LARGE SCALE GENOMIC DNA]</scope>
    <source>
        <strain evidence="8">JCM 16034</strain>
    </source>
</reference>
<name>A0ABP5ND75_9MICC</name>
<dbReference type="CDD" id="cd14771">
    <property type="entry name" value="TrHb2_Mt-trHbO-like_O"/>
    <property type="match status" value="1"/>
</dbReference>
<dbReference type="PANTHER" id="PTHR47366">
    <property type="entry name" value="TWO-ON-TWO HEMOGLOBIN-3"/>
    <property type="match status" value="1"/>
</dbReference>
<evidence type="ECO:0000256" key="3">
    <source>
        <dbReference type="ARBA" id="ARBA00022723"/>
    </source>
</evidence>
<dbReference type="InterPro" id="IPR009050">
    <property type="entry name" value="Globin-like_sf"/>
</dbReference>
<evidence type="ECO:0000313" key="7">
    <source>
        <dbReference type="EMBL" id="GAA2197580.1"/>
    </source>
</evidence>
<organism evidence="7 8">
    <name type="scientific">Sinomonas flava</name>
    <dbReference type="NCBI Taxonomy" id="496857"/>
    <lineage>
        <taxon>Bacteria</taxon>
        <taxon>Bacillati</taxon>
        <taxon>Actinomycetota</taxon>
        <taxon>Actinomycetes</taxon>
        <taxon>Micrococcales</taxon>
        <taxon>Micrococcaceae</taxon>
        <taxon>Sinomonas</taxon>
    </lineage>
</organism>
<comment type="caution">
    <text evidence="7">The sequence shown here is derived from an EMBL/GenBank/DDBJ whole genome shotgun (WGS) entry which is preliminary data.</text>
</comment>